<dbReference type="InterPro" id="IPR016032">
    <property type="entry name" value="Sig_transdc_resp-reg_C-effctor"/>
</dbReference>
<organism evidence="5 6">
    <name type="scientific">Planotetraspora thailandica</name>
    <dbReference type="NCBI Taxonomy" id="487172"/>
    <lineage>
        <taxon>Bacteria</taxon>
        <taxon>Bacillati</taxon>
        <taxon>Actinomycetota</taxon>
        <taxon>Actinomycetes</taxon>
        <taxon>Streptosporangiales</taxon>
        <taxon>Streptosporangiaceae</taxon>
        <taxon>Planotetraspora</taxon>
    </lineage>
</organism>
<dbReference type="EMBL" id="BOOR01000027">
    <property type="protein sequence ID" value="GII55609.1"/>
    <property type="molecule type" value="Genomic_DNA"/>
</dbReference>
<reference evidence="5" key="1">
    <citation type="submission" date="2021-01" db="EMBL/GenBank/DDBJ databases">
        <title>Whole genome shotgun sequence of Planotetraspora thailandica NBRC 104271.</title>
        <authorList>
            <person name="Komaki H."/>
            <person name="Tamura T."/>
        </authorList>
    </citation>
    <scope>NUCLEOTIDE SEQUENCE</scope>
    <source>
        <strain evidence="5">NBRC 104271</strain>
    </source>
</reference>
<dbReference type="CDD" id="cd06170">
    <property type="entry name" value="LuxR_C_like"/>
    <property type="match status" value="1"/>
</dbReference>
<dbReference type="GO" id="GO:0000160">
    <property type="term" value="P:phosphorelay signal transduction system"/>
    <property type="evidence" value="ECO:0007669"/>
    <property type="project" value="InterPro"/>
</dbReference>
<dbReference type="SUPFAM" id="SSF52172">
    <property type="entry name" value="CheY-like"/>
    <property type="match status" value="1"/>
</dbReference>
<feature type="domain" description="Response regulatory" evidence="4">
    <location>
        <begin position="12"/>
        <end position="128"/>
    </location>
</feature>
<dbReference type="PANTHER" id="PTHR43214:SF42">
    <property type="entry name" value="TRANSCRIPTIONAL REGULATORY PROTEIN DESR"/>
    <property type="match status" value="1"/>
</dbReference>
<keyword evidence="1 5" id="KW-0238">DNA-binding</keyword>
<dbReference type="SMART" id="SM00421">
    <property type="entry name" value="HTH_LUXR"/>
    <property type="match status" value="1"/>
</dbReference>
<dbReference type="AlphaFoldDB" id="A0A8J3XWQ6"/>
<dbReference type="Pfam" id="PF00196">
    <property type="entry name" value="GerE"/>
    <property type="match status" value="1"/>
</dbReference>
<dbReference type="GO" id="GO:0003677">
    <property type="term" value="F:DNA binding"/>
    <property type="evidence" value="ECO:0007669"/>
    <property type="project" value="UniProtKB-KW"/>
</dbReference>
<dbReference type="InterPro" id="IPR000792">
    <property type="entry name" value="Tscrpt_reg_LuxR_C"/>
</dbReference>
<dbReference type="InterPro" id="IPR039420">
    <property type="entry name" value="WalR-like"/>
</dbReference>
<comment type="caution">
    <text evidence="5">The sequence shown here is derived from an EMBL/GenBank/DDBJ whole genome shotgun (WGS) entry which is preliminary data.</text>
</comment>
<dbReference type="SUPFAM" id="SSF46894">
    <property type="entry name" value="C-terminal effector domain of the bipartite response regulators"/>
    <property type="match status" value="1"/>
</dbReference>
<feature type="domain" description="HTH luxR-type" evidence="3">
    <location>
        <begin position="143"/>
        <end position="208"/>
    </location>
</feature>
<feature type="modified residue" description="4-aspartylphosphate" evidence="2">
    <location>
        <position position="63"/>
    </location>
</feature>
<protein>
    <submittedName>
        <fullName evidence="5">DNA-binding response regulator</fullName>
    </submittedName>
</protein>
<evidence type="ECO:0000256" key="2">
    <source>
        <dbReference type="PROSITE-ProRule" id="PRU00169"/>
    </source>
</evidence>
<evidence type="ECO:0000313" key="6">
    <source>
        <dbReference type="Proteomes" id="UP000605992"/>
    </source>
</evidence>
<sequence length="210" mass="22173">MKDRAEGSVLIRILVAEHLPLVRRGLVASLDGESDLEVVADVASAEDIVPAALDVRPDAAVIDVDLPGMDGLGAAARLGEKVPRCRVMVLAPQPNPGHIKRAFAAGVLGYMSIQVGPEQLADGIRRISSGHRVVDPDLAVAAIEAADNPLTPRELDVMRLAAGGARSKEIADQLRLSVGTVRNHLSRVICKTGARGRVDAVRIARDAGWL</sequence>
<dbReference type="PRINTS" id="PR00038">
    <property type="entry name" value="HTHLUXR"/>
</dbReference>
<keyword evidence="2" id="KW-0597">Phosphoprotein</keyword>
<dbReference type="Pfam" id="PF00072">
    <property type="entry name" value="Response_reg"/>
    <property type="match status" value="1"/>
</dbReference>
<evidence type="ECO:0000313" key="5">
    <source>
        <dbReference type="EMBL" id="GII55609.1"/>
    </source>
</evidence>
<evidence type="ECO:0000259" key="3">
    <source>
        <dbReference type="PROSITE" id="PS50043"/>
    </source>
</evidence>
<dbReference type="PROSITE" id="PS00622">
    <property type="entry name" value="HTH_LUXR_1"/>
    <property type="match status" value="1"/>
</dbReference>
<keyword evidence="6" id="KW-1185">Reference proteome</keyword>
<dbReference type="SMART" id="SM00448">
    <property type="entry name" value="REC"/>
    <property type="match status" value="1"/>
</dbReference>
<dbReference type="Proteomes" id="UP000605992">
    <property type="component" value="Unassembled WGS sequence"/>
</dbReference>
<accession>A0A8J3XWQ6</accession>
<dbReference type="PANTHER" id="PTHR43214">
    <property type="entry name" value="TWO-COMPONENT RESPONSE REGULATOR"/>
    <property type="match status" value="1"/>
</dbReference>
<dbReference type="Gene3D" id="3.40.50.2300">
    <property type="match status" value="1"/>
</dbReference>
<dbReference type="InterPro" id="IPR011006">
    <property type="entry name" value="CheY-like_superfamily"/>
</dbReference>
<proteinExistence type="predicted"/>
<evidence type="ECO:0000259" key="4">
    <source>
        <dbReference type="PROSITE" id="PS50110"/>
    </source>
</evidence>
<dbReference type="PROSITE" id="PS50110">
    <property type="entry name" value="RESPONSE_REGULATORY"/>
    <property type="match status" value="1"/>
</dbReference>
<dbReference type="GO" id="GO:0006355">
    <property type="term" value="P:regulation of DNA-templated transcription"/>
    <property type="evidence" value="ECO:0007669"/>
    <property type="project" value="InterPro"/>
</dbReference>
<dbReference type="InterPro" id="IPR001789">
    <property type="entry name" value="Sig_transdc_resp-reg_receiver"/>
</dbReference>
<evidence type="ECO:0000256" key="1">
    <source>
        <dbReference type="ARBA" id="ARBA00023125"/>
    </source>
</evidence>
<gene>
    <name evidence="5" type="primary">desR_3</name>
    <name evidence="5" type="ORF">Pth03_39980</name>
</gene>
<name>A0A8J3XWQ6_9ACTN</name>
<dbReference type="PROSITE" id="PS50043">
    <property type="entry name" value="HTH_LUXR_2"/>
    <property type="match status" value="1"/>
</dbReference>